<evidence type="ECO:0000313" key="1">
    <source>
        <dbReference type="EMBL" id="PDS21630.1"/>
    </source>
</evidence>
<sequence>KGQKIEIDPDEIASLDQEEHVLFEKEFRDGIMADPVVIPLEVQKANIGKPIPYGLWDSYRTRYAWRPVFEVQHEGIMKAVYMEMINGEKEQLFDIALKENYYLKRARPAMIDFAWYAKDKKEYAAEIIFDEQELKAAFEELYKENKELKTELVFIVNYSNNFVTVLLRNEKKEIRLPKTKVETRQ</sequence>
<dbReference type="Proteomes" id="UP000220828">
    <property type="component" value="Unassembled WGS sequence"/>
</dbReference>
<reference evidence="1 2" key="1">
    <citation type="submission" date="2017-09" db="EMBL/GenBank/DDBJ databases">
        <title>Whole genomes of Flavobacteriaceae.</title>
        <authorList>
            <person name="Stine C."/>
            <person name="Li C."/>
            <person name="Tadesse D."/>
        </authorList>
    </citation>
    <scope>NUCLEOTIDE SEQUENCE [LARGE SCALE GENOMIC DNA]</scope>
    <source>
        <strain evidence="1 2">ATCC 35036</strain>
    </source>
</reference>
<comment type="caution">
    <text evidence="1">The sequence shown here is derived from an EMBL/GenBank/DDBJ whole genome shotgun (WGS) entry which is preliminary data.</text>
</comment>
<protein>
    <submittedName>
        <fullName evidence="1">Uncharacterized protein</fullName>
    </submittedName>
</protein>
<proteinExistence type="predicted"/>
<gene>
    <name evidence="1" type="ORF">B0A77_15425</name>
</gene>
<accession>A0A2H3KIK9</accession>
<organism evidence="1 2">
    <name type="scientific">Flavobacterium branchiophilum</name>
    <dbReference type="NCBI Taxonomy" id="55197"/>
    <lineage>
        <taxon>Bacteria</taxon>
        <taxon>Pseudomonadati</taxon>
        <taxon>Bacteroidota</taxon>
        <taxon>Flavobacteriia</taxon>
        <taxon>Flavobacteriales</taxon>
        <taxon>Flavobacteriaceae</taxon>
        <taxon>Flavobacterium</taxon>
    </lineage>
</organism>
<name>A0A2H3KIK9_9FLAO</name>
<feature type="non-terminal residue" evidence="1">
    <location>
        <position position="1"/>
    </location>
</feature>
<dbReference type="AlphaFoldDB" id="A0A2H3KIK9"/>
<evidence type="ECO:0000313" key="2">
    <source>
        <dbReference type="Proteomes" id="UP000220828"/>
    </source>
</evidence>
<dbReference type="EMBL" id="PCMW01000177">
    <property type="protein sequence ID" value="PDS21630.1"/>
    <property type="molecule type" value="Genomic_DNA"/>
</dbReference>